<reference evidence="1 3" key="2">
    <citation type="journal article" date="2014" name="BMC Genomics">
        <title>An improved genome release (version Mt4.0) for the model legume Medicago truncatula.</title>
        <authorList>
            <person name="Tang H."/>
            <person name="Krishnakumar V."/>
            <person name="Bidwell S."/>
            <person name="Rosen B."/>
            <person name="Chan A."/>
            <person name="Zhou S."/>
            <person name="Gentzbittel L."/>
            <person name="Childs K.L."/>
            <person name="Yandell M."/>
            <person name="Gundlach H."/>
            <person name="Mayer K.F."/>
            <person name="Schwartz D.C."/>
            <person name="Town C.D."/>
        </authorList>
    </citation>
    <scope>GENOME REANNOTATION</scope>
    <source>
        <strain evidence="1">A17</strain>
        <strain evidence="2 3">cv. Jemalong A17</strain>
    </source>
</reference>
<dbReference type="EnsemblPlants" id="KEH41928">
    <property type="protein sequence ID" value="KEH41928"/>
    <property type="gene ID" value="MTR_1g057670"/>
</dbReference>
<dbReference type="EMBL" id="CM001217">
    <property type="protein sequence ID" value="KEH41928.1"/>
    <property type="molecule type" value="Genomic_DNA"/>
</dbReference>
<evidence type="ECO:0000313" key="2">
    <source>
        <dbReference type="EnsemblPlants" id="KEH41928"/>
    </source>
</evidence>
<dbReference type="Proteomes" id="UP000002051">
    <property type="component" value="Unassembled WGS sequence"/>
</dbReference>
<dbReference type="AlphaFoldDB" id="A0A072VKJ2"/>
<evidence type="ECO:0000313" key="3">
    <source>
        <dbReference type="Proteomes" id="UP000002051"/>
    </source>
</evidence>
<sequence>MDICFNNNAVNINSQQIFRSCYPNANDFGSEVIPLAAKDFKVQVVSLSRDYSSDTSRFSKSYDMMEIHRKLHMFSPKLTKNDSFRDNLERFVSDPHSCKTL</sequence>
<dbReference type="HOGENOM" id="CLU_2295828_0_0_1"/>
<organism evidence="1 3">
    <name type="scientific">Medicago truncatula</name>
    <name type="common">Barrel medic</name>
    <name type="synonym">Medicago tribuloides</name>
    <dbReference type="NCBI Taxonomy" id="3880"/>
    <lineage>
        <taxon>Eukaryota</taxon>
        <taxon>Viridiplantae</taxon>
        <taxon>Streptophyta</taxon>
        <taxon>Embryophyta</taxon>
        <taxon>Tracheophyta</taxon>
        <taxon>Spermatophyta</taxon>
        <taxon>Magnoliopsida</taxon>
        <taxon>eudicotyledons</taxon>
        <taxon>Gunneridae</taxon>
        <taxon>Pentapetalae</taxon>
        <taxon>rosids</taxon>
        <taxon>fabids</taxon>
        <taxon>Fabales</taxon>
        <taxon>Fabaceae</taxon>
        <taxon>Papilionoideae</taxon>
        <taxon>50 kb inversion clade</taxon>
        <taxon>NPAAA clade</taxon>
        <taxon>Hologalegina</taxon>
        <taxon>IRL clade</taxon>
        <taxon>Trifolieae</taxon>
        <taxon>Medicago</taxon>
    </lineage>
</organism>
<name>A0A072VKJ2_MEDTR</name>
<evidence type="ECO:0000313" key="1">
    <source>
        <dbReference type="EMBL" id="KEH41928.1"/>
    </source>
</evidence>
<gene>
    <name evidence="1" type="ordered locus">MTR_1g057670</name>
</gene>
<protein>
    <submittedName>
        <fullName evidence="1 2">Uncharacterized protein</fullName>
    </submittedName>
</protein>
<reference evidence="1 3" key="1">
    <citation type="journal article" date="2011" name="Nature">
        <title>The Medicago genome provides insight into the evolution of rhizobial symbioses.</title>
        <authorList>
            <person name="Young N.D."/>
            <person name="Debelle F."/>
            <person name="Oldroyd G.E."/>
            <person name="Geurts R."/>
            <person name="Cannon S.B."/>
            <person name="Udvardi M.K."/>
            <person name="Benedito V.A."/>
            <person name="Mayer K.F."/>
            <person name="Gouzy J."/>
            <person name="Schoof H."/>
            <person name="Van de Peer Y."/>
            <person name="Proost S."/>
            <person name="Cook D.R."/>
            <person name="Meyers B.C."/>
            <person name="Spannagl M."/>
            <person name="Cheung F."/>
            <person name="De Mita S."/>
            <person name="Krishnakumar V."/>
            <person name="Gundlach H."/>
            <person name="Zhou S."/>
            <person name="Mudge J."/>
            <person name="Bharti A.K."/>
            <person name="Murray J.D."/>
            <person name="Naoumkina M.A."/>
            <person name="Rosen B."/>
            <person name="Silverstein K.A."/>
            <person name="Tang H."/>
            <person name="Rombauts S."/>
            <person name="Zhao P.X."/>
            <person name="Zhou P."/>
            <person name="Barbe V."/>
            <person name="Bardou P."/>
            <person name="Bechner M."/>
            <person name="Bellec A."/>
            <person name="Berger A."/>
            <person name="Berges H."/>
            <person name="Bidwell S."/>
            <person name="Bisseling T."/>
            <person name="Choisne N."/>
            <person name="Couloux A."/>
            <person name="Denny R."/>
            <person name="Deshpande S."/>
            <person name="Dai X."/>
            <person name="Doyle J.J."/>
            <person name="Dudez A.M."/>
            <person name="Farmer A.D."/>
            <person name="Fouteau S."/>
            <person name="Franken C."/>
            <person name="Gibelin C."/>
            <person name="Gish J."/>
            <person name="Goldstein S."/>
            <person name="Gonzalez A.J."/>
            <person name="Green P.J."/>
            <person name="Hallab A."/>
            <person name="Hartog M."/>
            <person name="Hua A."/>
            <person name="Humphray S.J."/>
            <person name="Jeong D.H."/>
            <person name="Jing Y."/>
            <person name="Jocker A."/>
            <person name="Kenton S.M."/>
            <person name="Kim D.J."/>
            <person name="Klee K."/>
            <person name="Lai H."/>
            <person name="Lang C."/>
            <person name="Lin S."/>
            <person name="Macmil S.L."/>
            <person name="Magdelenat G."/>
            <person name="Matthews L."/>
            <person name="McCorrison J."/>
            <person name="Monaghan E.L."/>
            <person name="Mun J.H."/>
            <person name="Najar F.Z."/>
            <person name="Nicholson C."/>
            <person name="Noirot C."/>
            <person name="O'Bleness M."/>
            <person name="Paule C.R."/>
            <person name="Poulain J."/>
            <person name="Prion F."/>
            <person name="Qin B."/>
            <person name="Qu C."/>
            <person name="Retzel E.F."/>
            <person name="Riddle C."/>
            <person name="Sallet E."/>
            <person name="Samain S."/>
            <person name="Samson N."/>
            <person name="Sanders I."/>
            <person name="Saurat O."/>
            <person name="Scarpelli C."/>
            <person name="Schiex T."/>
            <person name="Segurens B."/>
            <person name="Severin A.J."/>
            <person name="Sherrier D.J."/>
            <person name="Shi R."/>
            <person name="Sims S."/>
            <person name="Singer S.R."/>
            <person name="Sinharoy S."/>
            <person name="Sterck L."/>
            <person name="Viollet A."/>
            <person name="Wang B.B."/>
            <person name="Wang K."/>
            <person name="Wang M."/>
            <person name="Wang X."/>
            <person name="Warfsmann J."/>
            <person name="Weissenbach J."/>
            <person name="White D.D."/>
            <person name="White J.D."/>
            <person name="Wiley G.B."/>
            <person name="Wincker P."/>
            <person name="Xing Y."/>
            <person name="Yang L."/>
            <person name="Yao Z."/>
            <person name="Ying F."/>
            <person name="Zhai J."/>
            <person name="Zhou L."/>
            <person name="Zuber A."/>
            <person name="Denarie J."/>
            <person name="Dixon R.A."/>
            <person name="May G.D."/>
            <person name="Schwartz D.C."/>
            <person name="Rogers J."/>
            <person name="Quetier F."/>
            <person name="Town C.D."/>
            <person name="Roe B.A."/>
        </authorList>
    </citation>
    <scope>NUCLEOTIDE SEQUENCE [LARGE SCALE GENOMIC DNA]</scope>
    <source>
        <strain evidence="1">A17</strain>
        <strain evidence="2 3">cv. Jemalong A17</strain>
    </source>
</reference>
<proteinExistence type="predicted"/>
<reference evidence="2" key="3">
    <citation type="submission" date="2015-04" db="UniProtKB">
        <authorList>
            <consortium name="EnsemblPlants"/>
        </authorList>
    </citation>
    <scope>IDENTIFICATION</scope>
    <source>
        <strain evidence="2">cv. Jemalong A17</strain>
    </source>
</reference>
<accession>A0A072VKJ2</accession>
<keyword evidence="3" id="KW-1185">Reference proteome</keyword>